<sequence>MQFAPILDAQKLARKNRATWERVNGKVQELTETGGSVQGVIDLALTRAFDDFLGPFATLFARLKNVTLDELPTVAAVPELLGLDIELKATGIKALGALSSTLGGGVAGIAAGGASLAGVAAFATASTGTAISTLSGAAASSATLAWLGGGSLAAGGGGMAAGTLVLGGIIAAPVAIAFLSYIHIKGKKSYREQMEIKAQLDDSEWDVDIQTAKVVHAAKHVDNTAAVLNTLTHLGVEQLQTFVDLLDRSENYAAYTPAERSLVAEQAGLATTIAAVIACPLLDQDGRVTALSHDSLKAATLLANRLAG</sequence>
<reference evidence="2 3" key="2">
    <citation type="journal article" date="2016" name="J. Biotechnol.">
        <title>Complete genome sequence of Arthrobacter alpinus ERGS4:06, a yellow pigmented bacterium tolerant to cold and radiations isolated from Sikkim Himalaya.</title>
        <authorList>
            <person name="Kumar R."/>
            <person name="Singh D."/>
            <person name="Swarnkar M.K."/>
            <person name="Singh A.K."/>
            <person name="Kumar S."/>
        </authorList>
    </citation>
    <scope>NUCLEOTIDE SEQUENCE [LARGE SCALE GENOMIC DNA]</scope>
    <source>
        <strain evidence="2 3">ERGS4:06</strain>
    </source>
</reference>
<dbReference type="OrthoDB" id="5195845at2"/>
<dbReference type="Proteomes" id="UP000059574">
    <property type="component" value="Chromosome"/>
</dbReference>
<keyword evidence="1" id="KW-1133">Transmembrane helix</keyword>
<reference evidence="3" key="1">
    <citation type="submission" date="2015-11" db="EMBL/GenBank/DDBJ databases">
        <authorList>
            <person name="Kumar R."/>
            <person name="Singh D."/>
            <person name="Swarnkar M.K."/>
            <person name="Singh A.K."/>
            <person name="Kumar S."/>
        </authorList>
    </citation>
    <scope>NUCLEOTIDE SEQUENCE [LARGE SCALE GENOMIC DNA]</scope>
    <source>
        <strain evidence="3">ERGS4:06</strain>
    </source>
</reference>
<keyword evidence="1" id="KW-0472">Membrane</keyword>
<feature type="transmembrane region" description="Helical" evidence="1">
    <location>
        <begin position="160"/>
        <end position="184"/>
    </location>
</feature>
<organism evidence="2 3">
    <name type="scientific">Arthrobacter alpinus</name>
    <dbReference type="NCBI Taxonomy" id="656366"/>
    <lineage>
        <taxon>Bacteria</taxon>
        <taxon>Bacillati</taxon>
        <taxon>Actinomycetota</taxon>
        <taxon>Actinomycetes</taxon>
        <taxon>Micrococcales</taxon>
        <taxon>Micrococcaceae</taxon>
        <taxon>Arthrobacter</taxon>
    </lineage>
</organism>
<feature type="transmembrane region" description="Helical" evidence="1">
    <location>
        <begin position="102"/>
        <end position="123"/>
    </location>
</feature>
<evidence type="ECO:0000313" key="3">
    <source>
        <dbReference type="Proteomes" id="UP000059574"/>
    </source>
</evidence>
<keyword evidence="1" id="KW-0812">Transmembrane</keyword>
<accession>A0A0S2LZ93</accession>
<name>A0A0S2LZ93_9MICC</name>
<feature type="transmembrane region" description="Helical" evidence="1">
    <location>
        <begin position="130"/>
        <end position="148"/>
    </location>
</feature>
<dbReference type="AlphaFoldDB" id="A0A0S2LZ93"/>
<dbReference type="RefSeq" id="WP_062288307.1">
    <property type="nucleotide sequence ID" value="NZ_CP013200.1"/>
</dbReference>
<gene>
    <name evidence="2" type="ORF">AS189_10165</name>
</gene>
<protein>
    <submittedName>
        <fullName evidence="2">Uncharacterized protein</fullName>
    </submittedName>
</protein>
<evidence type="ECO:0000256" key="1">
    <source>
        <dbReference type="SAM" id="Phobius"/>
    </source>
</evidence>
<proteinExistence type="predicted"/>
<evidence type="ECO:0000313" key="2">
    <source>
        <dbReference type="EMBL" id="ALO66797.1"/>
    </source>
</evidence>
<dbReference type="EMBL" id="CP013200">
    <property type="protein sequence ID" value="ALO66797.1"/>
    <property type="molecule type" value="Genomic_DNA"/>
</dbReference>